<reference evidence="2 3" key="1">
    <citation type="journal article" date="2019" name="Commun. Biol.">
        <title>The bagworm genome reveals a unique fibroin gene that provides high tensile strength.</title>
        <authorList>
            <person name="Kono N."/>
            <person name="Nakamura H."/>
            <person name="Ohtoshi R."/>
            <person name="Tomita M."/>
            <person name="Numata K."/>
            <person name="Arakawa K."/>
        </authorList>
    </citation>
    <scope>NUCLEOTIDE SEQUENCE [LARGE SCALE GENOMIC DNA]</scope>
</reference>
<comment type="caution">
    <text evidence="2">The sequence shown here is derived from an EMBL/GenBank/DDBJ whole genome shotgun (WGS) entry which is preliminary data.</text>
</comment>
<sequence length="98" mass="10687">MNSMKSTPSLSLTRHAGGRQLSSLSTSTDGLRDMSLSIRFTPSVTYDLRITVAPTLTSSALHTVGCRLMSPRPVCGRHSGNFFPNKRVPRSIWLPLAT</sequence>
<dbReference type="EMBL" id="BGZK01001402">
    <property type="protein sequence ID" value="GBP79131.1"/>
    <property type="molecule type" value="Genomic_DNA"/>
</dbReference>
<proteinExistence type="predicted"/>
<feature type="region of interest" description="Disordered" evidence="1">
    <location>
        <begin position="1"/>
        <end position="28"/>
    </location>
</feature>
<evidence type="ECO:0000256" key="1">
    <source>
        <dbReference type="SAM" id="MobiDB-lite"/>
    </source>
</evidence>
<dbReference type="Proteomes" id="UP000299102">
    <property type="component" value="Unassembled WGS sequence"/>
</dbReference>
<feature type="compositionally biased region" description="Polar residues" evidence="1">
    <location>
        <begin position="1"/>
        <end position="12"/>
    </location>
</feature>
<gene>
    <name evidence="2" type="ORF">EVAR_100093_1</name>
</gene>
<organism evidence="2 3">
    <name type="scientific">Eumeta variegata</name>
    <name type="common">Bagworm moth</name>
    <name type="synonym">Eumeta japonica</name>
    <dbReference type="NCBI Taxonomy" id="151549"/>
    <lineage>
        <taxon>Eukaryota</taxon>
        <taxon>Metazoa</taxon>
        <taxon>Ecdysozoa</taxon>
        <taxon>Arthropoda</taxon>
        <taxon>Hexapoda</taxon>
        <taxon>Insecta</taxon>
        <taxon>Pterygota</taxon>
        <taxon>Neoptera</taxon>
        <taxon>Endopterygota</taxon>
        <taxon>Lepidoptera</taxon>
        <taxon>Glossata</taxon>
        <taxon>Ditrysia</taxon>
        <taxon>Tineoidea</taxon>
        <taxon>Psychidae</taxon>
        <taxon>Oiketicinae</taxon>
        <taxon>Eumeta</taxon>
    </lineage>
</organism>
<keyword evidence="3" id="KW-1185">Reference proteome</keyword>
<evidence type="ECO:0000313" key="3">
    <source>
        <dbReference type="Proteomes" id="UP000299102"/>
    </source>
</evidence>
<name>A0A4C1YRM9_EUMVA</name>
<dbReference type="AlphaFoldDB" id="A0A4C1YRM9"/>
<accession>A0A4C1YRM9</accession>
<protein>
    <submittedName>
        <fullName evidence="2">Uncharacterized protein</fullName>
    </submittedName>
</protein>
<evidence type="ECO:0000313" key="2">
    <source>
        <dbReference type="EMBL" id="GBP79131.1"/>
    </source>
</evidence>